<proteinExistence type="inferred from homology"/>
<dbReference type="UniPathway" id="UPA00031">
    <property type="reaction ID" value="UER00012"/>
</dbReference>
<dbReference type="GO" id="GO:0004400">
    <property type="term" value="F:histidinol-phosphate transaminase activity"/>
    <property type="evidence" value="ECO:0007669"/>
    <property type="project" value="UniProtKB-UniRule"/>
</dbReference>
<reference evidence="11 12" key="1">
    <citation type="submission" date="2017-02" db="EMBL/GenBank/DDBJ databases">
        <authorList>
            <person name="Peterson S.W."/>
        </authorList>
    </citation>
    <scope>NUCLEOTIDE SEQUENCE [LARGE SCALE GENOMIC DNA]</scope>
    <source>
        <strain evidence="11 12">ATCC 49788</strain>
    </source>
</reference>
<dbReference type="HAMAP" id="MF_01023">
    <property type="entry name" value="HisC_aminotrans_2"/>
    <property type="match status" value="1"/>
</dbReference>
<dbReference type="Gene3D" id="3.40.640.10">
    <property type="entry name" value="Type I PLP-dependent aspartate aminotransferase-like (Major domain)"/>
    <property type="match status" value="1"/>
</dbReference>
<dbReference type="InterPro" id="IPR050106">
    <property type="entry name" value="HistidinolP_aminotransfase"/>
</dbReference>
<keyword evidence="12" id="KW-1185">Reference proteome</keyword>
<evidence type="ECO:0000256" key="7">
    <source>
        <dbReference type="ARBA" id="ARBA00022898"/>
    </source>
</evidence>
<evidence type="ECO:0000256" key="5">
    <source>
        <dbReference type="ARBA" id="ARBA00022576"/>
    </source>
</evidence>
<dbReference type="Pfam" id="PF00155">
    <property type="entry name" value="Aminotran_1_2"/>
    <property type="match status" value="1"/>
</dbReference>
<dbReference type="SUPFAM" id="SSF53383">
    <property type="entry name" value="PLP-dependent transferases"/>
    <property type="match status" value="1"/>
</dbReference>
<dbReference type="STRING" id="92487.SAMN02745130_00779"/>
<dbReference type="EMBL" id="FUYB01000003">
    <property type="protein sequence ID" value="SKA71086.1"/>
    <property type="molecule type" value="Genomic_DNA"/>
</dbReference>
<evidence type="ECO:0000256" key="4">
    <source>
        <dbReference type="ARBA" id="ARBA00011738"/>
    </source>
</evidence>
<feature type="modified residue" description="N6-(pyridoxal phosphate)lysine" evidence="9">
    <location>
        <position position="243"/>
    </location>
</feature>
<evidence type="ECO:0000256" key="1">
    <source>
        <dbReference type="ARBA" id="ARBA00001933"/>
    </source>
</evidence>
<evidence type="ECO:0000256" key="9">
    <source>
        <dbReference type="HAMAP-Rule" id="MF_01023"/>
    </source>
</evidence>
<dbReference type="AlphaFoldDB" id="A0A1T4W1F1"/>
<keyword evidence="6 9" id="KW-0808">Transferase</keyword>
<dbReference type="CDD" id="cd00609">
    <property type="entry name" value="AAT_like"/>
    <property type="match status" value="1"/>
</dbReference>
<dbReference type="Proteomes" id="UP000190460">
    <property type="component" value="Unassembled WGS sequence"/>
</dbReference>
<feature type="domain" description="Aminotransferase class I/classII large" evidence="10">
    <location>
        <begin position="44"/>
        <end position="376"/>
    </location>
</feature>
<protein>
    <recommendedName>
        <fullName evidence="9">Histidinol-phosphate aminotransferase</fullName>
        <ecNumber evidence="9">2.6.1.9</ecNumber>
    </recommendedName>
    <alternativeName>
        <fullName evidence="9">Imidazole acetol-phosphate transaminase</fullName>
    </alternativeName>
</protein>
<keyword evidence="5 9" id="KW-0032">Aminotransferase</keyword>
<comment type="catalytic activity">
    <reaction evidence="8 9">
        <text>L-histidinol phosphate + 2-oxoglutarate = 3-(imidazol-4-yl)-2-oxopropyl phosphate + L-glutamate</text>
        <dbReference type="Rhea" id="RHEA:23744"/>
        <dbReference type="ChEBI" id="CHEBI:16810"/>
        <dbReference type="ChEBI" id="CHEBI:29985"/>
        <dbReference type="ChEBI" id="CHEBI:57766"/>
        <dbReference type="ChEBI" id="CHEBI:57980"/>
        <dbReference type="EC" id="2.6.1.9"/>
    </reaction>
</comment>
<dbReference type="InterPro" id="IPR005861">
    <property type="entry name" value="HisP_aminotrans"/>
</dbReference>
<dbReference type="Gene3D" id="3.90.1150.10">
    <property type="entry name" value="Aspartate Aminotransferase, domain 1"/>
    <property type="match status" value="1"/>
</dbReference>
<sequence>MQIVSIMPATINYQSLALAGVQALSPYQPGKPIEELERELGISHILKLASNENPLGTSPKALAALAQPLKALELYPDGSGYRLKAALASKFGLDSQQITLGNGSNDVLELIARAFLTQGRSAVCSEFAFAVYPIVIQATGAELLMAKAHPPEHASMPYGHDLTKVLAKIQDNTQLIFIANPNNPTGTWLAKADLLNFLEQVPQRVIVVIDEAYTEYVQDAEFPNALAWLAQFPNLIVTRTFSKIYGLAGLRVGYAASSAEIADILNRVRQPFNVNALALAAATAALDDDEFLQSSVATNQAGLKQWLAACEAHHWEYMPTVGNFITLNMQRPAAPIYAALLREGVIVRPIAAYGLPQHLRITIGTEPQNQRCIDALKRVLAA</sequence>
<dbReference type="InterPro" id="IPR004839">
    <property type="entry name" value="Aminotransferase_I/II_large"/>
</dbReference>
<dbReference type="EC" id="2.6.1.9" evidence="9"/>
<keyword evidence="7 9" id="KW-0663">Pyridoxal phosphate</keyword>
<evidence type="ECO:0000313" key="12">
    <source>
        <dbReference type="Proteomes" id="UP000190460"/>
    </source>
</evidence>
<dbReference type="InterPro" id="IPR015421">
    <property type="entry name" value="PyrdxlP-dep_Trfase_major"/>
</dbReference>
<comment type="pathway">
    <text evidence="2 9">Amino-acid biosynthesis; L-histidine biosynthesis; L-histidine from 5-phospho-alpha-D-ribose 1-diphosphate: step 7/9.</text>
</comment>
<evidence type="ECO:0000256" key="6">
    <source>
        <dbReference type="ARBA" id="ARBA00022679"/>
    </source>
</evidence>
<evidence type="ECO:0000256" key="8">
    <source>
        <dbReference type="ARBA" id="ARBA00047481"/>
    </source>
</evidence>
<dbReference type="PANTHER" id="PTHR43643:SF3">
    <property type="entry name" value="HISTIDINOL-PHOSPHATE AMINOTRANSFERASE"/>
    <property type="match status" value="1"/>
</dbReference>
<organism evidence="11 12">
    <name type="scientific">Thiothrix eikelboomii</name>
    <dbReference type="NCBI Taxonomy" id="92487"/>
    <lineage>
        <taxon>Bacteria</taxon>
        <taxon>Pseudomonadati</taxon>
        <taxon>Pseudomonadota</taxon>
        <taxon>Gammaproteobacteria</taxon>
        <taxon>Thiotrichales</taxon>
        <taxon>Thiotrichaceae</taxon>
        <taxon>Thiothrix</taxon>
    </lineage>
</organism>
<comment type="subunit">
    <text evidence="4 9">Homodimer.</text>
</comment>
<accession>A0A1T4W1F1</accession>
<dbReference type="GO" id="GO:0000105">
    <property type="term" value="P:L-histidine biosynthetic process"/>
    <property type="evidence" value="ECO:0007669"/>
    <property type="project" value="UniProtKB-UniRule"/>
</dbReference>
<evidence type="ECO:0000256" key="3">
    <source>
        <dbReference type="ARBA" id="ARBA00007970"/>
    </source>
</evidence>
<evidence type="ECO:0000313" key="11">
    <source>
        <dbReference type="EMBL" id="SKA71086.1"/>
    </source>
</evidence>
<keyword evidence="9" id="KW-0028">Amino-acid biosynthesis</keyword>
<dbReference type="GO" id="GO:0030170">
    <property type="term" value="F:pyridoxal phosphate binding"/>
    <property type="evidence" value="ECO:0007669"/>
    <property type="project" value="InterPro"/>
</dbReference>
<name>A0A1T4W1F1_9GAMM</name>
<dbReference type="NCBIfam" id="TIGR01141">
    <property type="entry name" value="hisC"/>
    <property type="match status" value="1"/>
</dbReference>
<dbReference type="InterPro" id="IPR015422">
    <property type="entry name" value="PyrdxlP-dep_Trfase_small"/>
</dbReference>
<comment type="similarity">
    <text evidence="3 9">Belongs to the class-II pyridoxal-phosphate-dependent aminotransferase family. Histidinol-phosphate aminotransferase subfamily.</text>
</comment>
<dbReference type="InterPro" id="IPR015424">
    <property type="entry name" value="PyrdxlP-dep_Trfase"/>
</dbReference>
<dbReference type="PANTHER" id="PTHR43643">
    <property type="entry name" value="HISTIDINOL-PHOSPHATE AMINOTRANSFERASE 2"/>
    <property type="match status" value="1"/>
</dbReference>
<evidence type="ECO:0000259" key="10">
    <source>
        <dbReference type="Pfam" id="PF00155"/>
    </source>
</evidence>
<keyword evidence="9" id="KW-0368">Histidine biosynthesis</keyword>
<comment type="cofactor">
    <cofactor evidence="1 9">
        <name>pyridoxal 5'-phosphate</name>
        <dbReference type="ChEBI" id="CHEBI:597326"/>
    </cofactor>
</comment>
<gene>
    <name evidence="9" type="primary">hisC</name>
    <name evidence="11" type="ORF">SAMN02745130_00779</name>
</gene>
<evidence type="ECO:0000256" key="2">
    <source>
        <dbReference type="ARBA" id="ARBA00005011"/>
    </source>
</evidence>